<gene>
    <name evidence="1" type="ORF">ACFOZ7_13075</name>
</gene>
<reference evidence="1 2" key="1">
    <citation type="journal article" date="2014" name="Int. J. Syst. Evol. Microbiol.">
        <title>Complete genome sequence of Corynebacterium casei LMG S-19264T (=DSM 44701T), isolated from a smear-ripened cheese.</title>
        <authorList>
            <consortium name="US DOE Joint Genome Institute (JGI-PGF)"/>
            <person name="Walter F."/>
            <person name="Albersmeier A."/>
            <person name="Kalinowski J."/>
            <person name="Ruckert C."/>
        </authorList>
    </citation>
    <scope>NUCLEOTIDE SEQUENCE [LARGE SCALE GENOMIC DNA]</scope>
    <source>
        <strain evidence="1 2">IBRC-M 10912</strain>
    </source>
</reference>
<dbReference type="AlphaFoldDB" id="A0ABD5P104"/>
<protein>
    <recommendedName>
        <fullName evidence="3">Transcription factor CBF/NF-Y/archaeal histone domain-containing protein</fullName>
    </recommendedName>
</protein>
<evidence type="ECO:0008006" key="3">
    <source>
        <dbReference type="Google" id="ProtNLM"/>
    </source>
</evidence>
<proteinExistence type="predicted"/>
<organism evidence="1 2">
    <name type="scientific">Natribaculum luteum</name>
    <dbReference type="NCBI Taxonomy" id="1586232"/>
    <lineage>
        <taxon>Archaea</taxon>
        <taxon>Methanobacteriati</taxon>
        <taxon>Methanobacteriota</taxon>
        <taxon>Stenosarchaea group</taxon>
        <taxon>Halobacteria</taxon>
        <taxon>Halobacteriales</taxon>
        <taxon>Natrialbaceae</taxon>
        <taxon>Natribaculum</taxon>
    </lineage>
</organism>
<evidence type="ECO:0000313" key="1">
    <source>
        <dbReference type="EMBL" id="MFC4247873.1"/>
    </source>
</evidence>
<dbReference type="EMBL" id="JBHSDJ010000103">
    <property type="protein sequence ID" value="MFC4247873.1"/>
    <property type="molecule type" value="Genomic_DNA"/>
</dbReference>
<name>A0ABD5P104_9EURY</name>
<dbReference type="Proteomes" id="UP001595821">
    <property type="component" value="Unassembled WGS sequence"/>
</dbReference>
<evidence type="ECO:0000313" key="2">
    <source>
        <dbReference type="Proteomes" id="UP001595821"/>
    </source>
</evidence>
<sequence>MTDDPEDIPDPVKPTTLQKLLRAYTPEDKQVGGESADYLKLQIDNTIRVVWQEAMKKSEERDAKRVEEQDVRAAFNEIFYPYTLLEEAATKMGEYQLELRRTANRSPILDLEVDEDE</sequence>
<dbReference type="GeneID" id="71852960"/>
<dbReference type="RefSeq" id="WP_246972329.1">
    <property type="nucleotide sequence ID" value="NZ_CP095397.1"/>
</dbReference>
<accession>A0ABD5P104</accession>
<comment type="caution">
    <text evidence="1">The sequence shown here is derived from an EMBL/GenBank/DDBJ whole genome shotgun (WGS) entry which is preliminary data.</text>
</comment>